<evidence type="ECO:0000256" key="7">
    <source>
        <dbReference type="SAM" id="MobiDB-lite"/>
    </source>
</evidence>
<dbReference type="PANTHER" id="PTHR30176:SF3">
    <property type="entry name" value="FERREDOXIN-TYPE PROTEIN NAPH"/>
    <property type="match status" value="1"/>
</dbReference>
<dbReference type="AlphaFoldDB" id="Q7MGJ7"/>
<feature type="domain" description="4Fe-4S ferredoxin-type" evidence="9">
    <location>
        <begin position="287"/>
        <end position="315"/>
    </location>
</feature>
<keyword evidence="6" id="KW-0411">Iron-sulfur</keyword>
<dbReference type="NCBIfam" id="TIGR02745">
    <property type="entry name" value="ccoG_rdxA_fixG"/>
    <property type="match status" value="1"/>
</dbReference>
<dbReference type="PANTHER" id="PTHR30176">
    <property type="entry name" value="FERREDOXIN-TYPE PROTEIN NAPH"/>
    <property type="match status" value="1"/>
</dbReference>
<keyword evidence="2" id="KW-0004">4Fe-4S</keyword>
<sequence>MSKVSERKPREIAPLKPKKDQSMSQDKIDIKDVTPKTFNPKTHKGKGDRFNPNNRIYVRESKGTFQKLRRYGGWFLLLLFTLTPWISYGDRQAILLDIGSQQFNFFGTTLYPQDLTLLALLFMIAAFGLFFITTFLGRVWCGYLCPQTVWTFMYIWFEEKLEGSANKRRKQDSGKLTPNLAMRKSAKHVAWFTIALATGFTFVGYFVPVRELVVDFFTFNASFWPVFWVMFFAICTYANAGWMRSIVCLHMCPYARFQSAMFDKDTFIVGYDSQRGEQRGPRSRKADPKQLGLGDCIDCDLCVQVCPTGIDIRDGLQYECINCGACIDACNTTMDKMGYEKGLINYTTEHRLSGKHTKVMRPKLIGYGLVLLVMLGLFFAQIAAVDPAGLSVIRDRNQLFRVNSAGEVENTYTLKIINKTQQVQEYHLDVKGLSEATWYGKQTIQVNPGEVLNLPLSLGVDPEKLSSPISTIQFILDDKSNDFTIEVESRFIKKL</sequence>
<accession>Q7MGJ7</accession>
<dbReference type="GO" id="GO:0046872">
    <property type="term" value="F:metal ion binding"/>
    <property type="evidence" value="ECO:0007669"/>
    <property type="project" value="UniProtKB-KW"/>
</dbReference>
<keyword evidence="8" id="KW-0472">Membrane</keyword>
<proteinExistence type="predicted"/>
<evidence type="ECO:0000256" key="2">
    <source>
        <dbReference type="ARBA" id="ARBA00022485"/>
    </source>
</evidence>
<dbReference type="InterPro" id="IPR017900">
    <property type="entry name" value="4Fe4S_Fe_S_CS"/>
</dbReference>
<dbReference type="GO" id="GO:0005886">
    <property type="term" value="C:plasma membrane"/>
    <property type="evidence" value="ECO:0007669"/>
    <property type="project" value="TreeGrafter"/>
</dbReference>
<gene>
    <name evidence="10" type="ordered locus">VV3234</name>
</gene>
<dbReference type="STRING" id="672.VV93_v1c29560"/>
<dbReference type="eggNOG" id="COG0348">
    <property type="taxonomic scope" value="Bacteria"/>
</dbReference>
<organism evidence="10 11">
    <name type="scientific">Vibrio vulnificus (strain YJ016)</name>
    <dbReference type="NCBI Taxonomy" id="196600"/>
    <lineage>
        <taxon>Bacteria</taxon>
        <taxon>Pseudomonadati</taxon>
        <taxon>Pseudomonadota</taxon>
        <taxon>Gammaproteobacteria</taxon>
        <taxon>Vibrionales</taxon>
        <taxon>Vibrionaceae</taxon>
        <taxon>Vibrio</taxon>
    </lineage>
</organism>
<dbReference type="EMBL" id="BA000037">
    <property type="protein sequence ID" value="BAC95998.1"/>
    <property type="molecule type" value="Genomic_DNA"/>
</dbReference>
<evidence type="ECO:0000256" key="5">
    <source>
        <dbReference type="ARBA" id="ARBA00023004"/>
    </source>
</evidence>
<keyword evidence="3" id="KW-0479">Metal-binding</keyword>
<dbReference type="SUPFAM" id="SSF54862">
    <property type="entry name" value="4Fe-4S ferredoxins"/>
    <property type="match status" value="1"/>
</dbReference>
<keyword evidence="4" id="KW-0249">Electron transport</keyword>
<feature type="region of interest" description="Disordered" evidence="7">
    <location>
        <begin position="1"/>
        <end position="27"/>
    </location>
</feature>
<dbReference type="InterPro" id="IPR013783">
    <property type="entry name" value="Ig-like_fold"/>
</dbReference>
<evidence type="ECO:0000256" key="4">
    <source>
        <dbReference type="ARBA" id="ARBA00022982"/>
    </source>
</evidence>
<dbReference type="Gene3D" id="2.60.40.10">
    <property type="entry name" value="Immunoglobulins"/>
    <property type="match status" value="1"/>
</dbReference>
<evidence type="ECO:0000256" key="3">
    <source>
        <dbReference type="ARBA" id="ARBA00022723"/>
    </source>
</evidence>
<dbReference type="InterPro" id="IPR014116">
    <property type="entry name" value="Cyt_c_oxidase_cbb3_FixG"/>
</dbReference>
<dbReference type="PROSITE" id="PS51379">
    <property type="entry name" value="4FE4S_FER_2"/>
    <property type="match status" value="1"/>
</dbReference>
<dbReference type="InterPro" id="IPR051684">
    <property type="entry name" value="Electron_Trans/Redox"/>
</dbReference>
<evidence type="ECO:0000313" key="11">
    <source>
        <dbReference type="Proteomes" id="UP000002675"/>
    </source>
</evidence>
<evidence type="ECO:0000256" key="6">
    <source>
        <dbReference type="ARBA" id="ARBA00023014"/>
    </source>
</evidence>
<dbReference type="InterPro" id="IPR017896">
    <property type="entry name" value="4Fe4S_Fe-S-bd"/>
</dbReference>
<evidence type="ECO:0000256" key="1">
    <source>
        <dbReference type="ARBA" id="ARBA00022448"/>
    </source>
</evidence>
<dbReference type="Pfam" id="PF11614">
    <property type="entry name" value="FixG_C"/>
    <property type="match status" value="1"/>
</dbReference>
<dbReference type="Pfam" id="PF13746">
    <property type="entry name" value="Fer4_18"/>
    <property type="match status" value="1"/>
</dbReference>
<keyword evidence="1" id="KW-0813">Transport</keyword>
<feature type="transmembrane region" description="Helical" evidence="8">
    <location>
        <begin position="189"/>
        <end position="209"/>
    </location>
</feature>
<dbReference type="GO" id="GO:0051539">
    <property type="term" value="F:4 iron, 4 sulfur cluster binding"/>
    <property type="evidence" value="ECO:0007669"/>
    <property type="project" value="UniProtKB-KW"/>
</dbReference>
<evidence type="ECO:0000259" key="9">
    <source>
        <dbReference type="PROSITE" id="PS51379"/>
    </source>
</evidence>
<feature type="transmembrane region" description="Helical" evidence="8">
    <location>
        <begin position="115"/>
        <end position="136"/>
    </location>
</feature>
<protein>
    <submittedName>
        <fullName evidence="10">FixG-related protein</fullName>
    </submittedName>
</protein>
<feature type="transmembrane region" description="Helical" evidence="8">
    <location>
        <begin position="364"/>
        <end position="384"/>
    </location>
</feature>
<keyword evidence="8" id="KW-0812">Transmembrane</keyword>
<dbReference type="InterPro" id="IPR032879">
    <property type="entry name" value="FixG_C"/>
</dbReference>
<reference evidence="10 11" key="1">
    <citation type="journal article" date="2003" name="Genome Res.">
        <title>Comparative genome analysis of Vibrio vulnificus, a marine pathogen.</title>
        <authorList>
            <person name="Chen C.Y."/>
            <person name="Wu K.M."/>
            <person name="Chang Y.C."/>
            <person name="Chang C.H."/>
            <person name="Tsai H.C."/>
            <person name="Liao T.L."/>
            <person name="Liu Y.M."/>
            <person name="Chen H.J."/>
            <person name="Shen A.B."/>
            <person name="Li J.C."/>
            <person name="Su T.L."/>
            <person name="Shao C.P."/>
            <person name="Lee C.T."/>
            <person name="Hor L.I."/>
            <person name="Tsai S.F."/>
        </authorList>
    </citation>
    <scope>NUCLEOTIDE SEQUENCE [LARGE SCALE GENOMIC DNA]</scope>
    <source>
        <strain evidence="10 11">YJ016</strain>
    </source>
</reference>
<name>Q7MGJ7_VIBVY</name>
<dbReference type="KEGG" id="vvy:VV3234"/>
<evidence type="ECO:0000256" key="8">
    <source>
        <dbReference type="SAM" id="Phobius"/>
    </source>
</evidence>
<feature type="transmembrane region" description="Helical" evidence="8">
    <location>
        <begin position="71"/>
        <end position="88"/>
    </location>
</feature>
<dbReference type="Pfam" id="PF12801">
    <property type="entry name" value="Fer4_5"/>
    <property type="match status" value="1"/>
</dbReference>
<evidence type="ECO:0000313" key="10">
    <source>
        <dbReference type="EMBL" id="BAC95998.1"/>
    </source>
</evidence>
<dbReference type="HOGENOM" id="CLU_032118_0_0_6"/>
<keyword evidence="5" id="KW-0408">Iron</keyword>
<dbReference type="Proteomes" id="UP000002675">
    <property type="component" value="Chromosome I"/>
</dbReference>
<dbReference type="PROSITE" id="PS00198">
    <property type="entry name" value="4FE4S_FER_1"/>
    <property type="match status" value="1"/>
</dbReference>
<feature type="transmembrane region" description="Helical" evidence="8">
    <location>
        <begin position="221"/>
        <end position="240"/>
    </location>
</feature>
<keyword evidence="8" id="KW-1133">Transmembrane helix</keyword>